<reference evidence="1 2" key="1">
    <citation type="journal article" date="2011" name="PLoS Pathog.">
        <title>Dynamic evolution of pathogenicity revealed by sequencing and comparative genomics of 19 Pseudomonas syringae isolates.</title>
        <authorList>
            <person name="Baltrus D.A."/>
            <person name="Nishimura M.T."/>
            <person name="Romanchuk A."/>
            <person name="Chang J.H."/>
            <person name="Mukhtar M.S."/>
            <person name="Cherkis K."/>
            <person name="Roach J."/>
            <person name="Grant S.R."/>
            <person name="Jones C.D."/>
            <person name="Dangl J.L."/>
        </authorList>
    </citation>
    <scope>NUCLEOTIDE SEQUENCE [LARGE SCALE GENOMIC DNA]</scope>
    <source>
        <strain evidence="2">race 4</strain>
    </source>
</reference>
<name>F3C398_PSESG</name>
<evidence type="ECO:0000313" key="1">
    <source>
        <dbReference type="EMBL" id="EGH10974.1"/>
    </source>
</evidence>
<gene>
    <name evidence="1" type="ORF">Pgy4_10210</name>
</gene>
<feature type="non-terminal residue" evidence="1">
    <location>
        <position position="1"/>
    </location>
</feature>
<sequence length="32" mass="3309">LMSTRSIGTIVVNISKLVTSIVPTLHIGTTVG</sequence>
<organism evidence="1 2">
    <name type="scientific">Pseudomonas savastanoi pv. glycinea str. race 4</name>
    <dbReference type="NCBI Taxonomy" id="875330"/>
    <lineage>
        <taxon>Bacteria</taxon>
        <taxon>Pseudomonadati</taxon>
        <taxon>Pseudomonadota</taxon>
        <taxon>Gammaproteobacteria</taxon>
        <taxon>Pseudomonadales</taxon>
        <taxon>Pseudomonadaceae</taxon>
        <taxon>Pseudomonas</taxon>
    </lineage>
</organism>
<protein>
    <submittedName>
        <fullName evidence="1">Uncharacterized protein</fullName>
    </submittedName>
</protein>
<dbReference type="Proteomes" id="UP000005466">
    <property type="component" value="Unassembled WGS sequence"/>
</dbReference>
<dbReference type="AlphaFoldDB" id="F3C398"/>
<comment type="caution">
    <text evidence="1">The sequence shown here is derived from an EMBL/GenBank/DDBJ whole genome shotgun (WGS) entry which is preliminary data.</text>
</comment>
<dbReference type="BioCyc" id="PSYR875330:G11XH-2020-MONOMER"/>
<proteinExistence type="predicted"/>
<dbReference type="HOGENOM" id="CLU_3393669_0_0_6"/>
<evidence type="ECO:0000313" key="2">
    <source>
        <dbReference type="Proteomes" id="UP000005466"/>
    </source>
</evidence>
<dbReference type="EMBL" id="ADWY01000434">
    <property type="protein sequence ID" value="EGH10974.1"/>
    <property type="molecule type" value="Genomic_DNA"/>
</dbReference>
<accession>F3C398</accession>